<dbReference type="AlphaFoldDB" id="A0A5C6BIA1"/>
<dbReference type="EMBL" id="SJPP01000001">
    <property type="protein sequence ID" value="TWU11913.1"/>
    <property type="molecule type" value="Genomic_DNA"/>
</dbReference>
<dbReference type="Proteomes" id="UP000320735">
    <property type="component" value="Unassembled WGS sequence"/>
</dbReference>
<accession>A0A5C6BIA1</accession>
<comment type="caution">
    <text evidence="1">The sequence shown here is derived from an EMBL/GenBank/DDBJ whole genome shotgun (WGS) entry which is preliminary data.</text>
</comment>
<reference evidence="1 2" key="1">
    <citation type="submission" date="2019-02" db="EMBL/GenBank/DDBJ databases">
        <title>Deep-cultivation of Planctomycetes and their phenomic and genomic characterization uncovers novel biology.</title>
        <authorList>
            <person name="Wiegand S."/>
            <person name="Jogler M."/>
            <person name="Boedeker C."/>
            <person name="Pinto D."/>
            <person name="Vollmers J."/>
            <person name="Rivas-Marin E."/>
            <person name="Kohn T."/>
            <person name="Peeters S.H."/>
            <person name="Heuer A."/>
            <person name="Rast P."/>
            <person name="Oberbeckmann S."/>
            <person name="Bunk B."/>
            <person name="Jeske O."/>
            <person name="Meyerdierks A."/>
            <person name="Storesund J.E."/>
            <person name="Kallscheuer N."/>
            <person name="Luecker S."/>
            <person name="Lage O.M."/>
            <person name="Pohl T."/>
            <person name="Merkel B.J."/>
            <person name="Hornburger P."/>
            <person name="Mueller R.-W."/>
            <person name="Bruemmer F."/>
            <person name="Labrenz M."/>
            <person name="Spormann A.M."/>
            <person name="Op Den Camp H."/>
            <person name="Overmann J."/>
            <person name="Amann R."/>
            <person name="Jetten M.S.M."/>
            <person name="Mascher T."/>
            <person name="Medema M.H."/>
            <person name="Devos D.P."/>
            <person name="Kaster A.-K."/>
            <person name="Ovreas L."/>
            <person name="Rohde M."/>
            <person name="Galperin M.Y."/>
            <person name="Jogler C."/>
        </authorList>
    </citation>
    <scope>NUCLEOTIDE SEQUENCE [LARGE SCALE GENOMIC DNA]</scope>
    <source>
        <strain evidence="1 2">CA54</strain>
    </source>
</reference>
<evidence type="ECO:0000313" key="2">
    <source>
        <dbReference type="Proteomes" id="UP000320735"/>
    </source>
</evidence>
<organism evidence="1 2">
    <name type="scientific">Symmachiella macrocystis</name>
    <dbReference type="NCBI Taxonomy" id="2527985"/>
    <lineage>
        <taxon>Bacteria</taxon>
        <taxon>Pseudomonadati</taxon>
        <taxon>Planctomycetota</taxon>
        <taxon>Planctomycetia</taxon>
        <taxon>Planctomycetales</taxon>
        <taxon>Planctomycetaceae</taxon>
        <taxon>Symmachiella</taxon>
    </lineage>
</organism>
<name>A0A5C6BIA1_9PLAN</name>
<proteinExistence type="predicted"/>
<protein>
    <submittedName>
        <fullName evidence="1">Uncharacterized protein</fullName>
    </submittedName>
</protein>
<sequence length="96" mass="10289">MVESPRTSVVGCDAALNGPGIGGGDSEQPVSVASRIIAKWRSVLNNFDLYLKKYAAAGVICIVPANLRADHLPTSWFQMETIWATREGSSILSPDL</sequence>
<evidence type="ECO:0000313" key="1">
    <source>
        <dbReference type="EMBL" id="TWU11913.1"/>
    </source>
</evidence>
<gene>
    <name evidence="1" type="ORF">CA54_07250</name>
</gene>
<keyword evidence="2" id="KW-1185">Reference proteome</keyword>